<dbReference type="Pfam" id="PF00005">
    <property type="entry name" value="ABC_tran"/>
    <property type="match status" value="1"/>
</dbReference>
<keyword evidence="4 7" id="KW-0067">ATP-binding</keyword>
<reference evidence="8" key="2">
    <citation type="submission" date="2018-02" db="EMBL/GenBank/DDBJ databases">
        <title>Phenotypic and genomic properties of facultatively anaerobic sulfur-reducing natronoarchaea from hypersaline soda lakes.</title>
        <authorList>
            <person name="Sorokin D.Y."/>
            <person name="Kublanov I.V."/>
            <person name="Roman P."/>
            <person name="Sinninghe Damste J.S."/>
            <person name="Golyshin P.N."/>
            <person name="Rojo D."/>
            <person name="Ciordia S."/>
            <person name="Mena M.D.C."/>
            <person name="Ferrer M."/>
            <person name="Messina E."/>
            <person name="Smedile F."/>
            <person name="La Spada G."/>
            <person name="La Cono V."/>
            <person name="Yakimov M.M."/>
        </authorList>
    </citation>
    <scope>NUCLEOTIDE SEQUENCE [LARGE SCALE GENOMIC DNA]</scope>
    <source>
        <strain evidence="8">AArc-Mg</strain>
    </source>
</reference>
<feature type="domain" description="ABC transporter" evidence="5">
    <location>
        <begin position="7"/>
        <end position="260"/>
    </location>
</feature>
<dbReference type="GO" id="GO:0015833">
    <property type="term" value="P:peptide transport"/>
    <property type="evidence" value="ECO:0007669"/>
    <property type="project" value="InterPro"/>
</dbReference>
<comment type="similarity">
    <text evidence="1">Belongs to the ABC transporter superfamily.</text>
</comment>
<dbReference type="GO" id="GO:0016887">
    <property type="term" value="F:ATP hydrolysis activity"/>
    <property type="evidence" value="ECO:0007669"/>
    <property type="project" value="InterPro"/>
</dbReference>
<dbReference type="GO" id="GO:0005524">
    <property type="term" value="F:ATP binding"/>
    <property type="evidence" value="ECO:0007669"/>
    <property type="project" value="UniProtKB-KW"/>
</dbReference>
<dbReference type="GeneID" id="37641506"/>
<dbReference type="Proteomes" id="UP000258613">
    <property type="component" value="Chromosome"/>
</dbReference>
<sequence>MTDDVRLRAENLQTHYETTDGLLERLLGRGETVRAVDGVDLELAAGETLGLVGESGCGKTTLAQTLVGLLEPTAGTVSYRGTDVTTLTGREREAFRTSVQYLFQNPDASLNPQLPVRALVAEPLEAHELVSAPRRDERIAELLECVGLDATYASRYPHECSGGQRQRIAIARALALEPEVLVCDEPVSALDASEQARILNLLADLQDEFGLSILVVSHDLSVIEHVSDRIAVMYLGRIVERGSPTDLFGSHGEGSREVHPYTEALLSALPEPDPCWVGERIVLEGEVPSPIDPPSGCRFHTRCPRIVPPDAFDLEADEFRPVMVLRARLEDAIDDSTDDGLAALGVAPARDDATETGANASAIREAVGVPTPLSDPDADAILEDALERVADGDLASARTQLAEAFETPCETSAPSFQSVSDTGGDSCGHVVACHRYDDPAADGSGDDTFFGPR</sequence>
<dbReference type="OrthoDB" id="18209at2157"/>
<evidence type="ECO:0000256" key="4">
    <source>
        <dbReference type="ARBA" id="ARBA00022840"/>
    </source>
</evidence>
<dbReference type="Pfam" id="PF08352">
    <property type="entry name" value="oligo_HPY"/>
    <property type="match status" value="1"/>
</dbReference>
<dbReference type="PANTHER" id="PTHR43776:SF7">
    <property type="entry name" value="D,D-DIPEPTIDE TRANSPORT ATP-BINDING PROTEIN DDPF-RELATED"/>
    <property type="match status" value="1"/>
</dbReference>
<gene>
    <name evidence="6" type="ORF">AArc1_2614</name>
    <name evidence="7" type="ORF">AArcMg_1009</name>
</gene>
<protein>
    <submittedName>
        <fullName evidence="6">ABC-type oligopeptide transport system, ATPase component</fullName>
    </submittedName>
    <submittedName>
        <fullName evidence="7">Oligopeptide transport ATP-binding protein OppF</fullName>
    </submittedName>
</protein>
<dbReference type="SMART" id="SM00382">
    <property type="entry name" value="AAA"/>
    <property type="match status" value="1"/>
</dbReference>
<dbReference type="Gene3D" id="3.40.50.300">
    <property type="entry name" value="P-loop containing nucleotide triphosphate hydrolases"/>
    <property type="match status" value="1"/>
</dbReference>
<dbReference type="KEGG" id="nag:AArcMg_1009"/>
<dbReference type="PANTHER" id="PTHR43776">
    <property type="entry name" value="TRANSPORT ATP-BINDING PROTEIN"/>
    <property type="match status" value="1"/>
</dbReference>
<dbReference type="InterPro" id="IPR050319">
    <property type="entry name" value="ABC_transp_ATP-bind"/>
</dbReference>
<dbReference type="EMBL" id="CP024047">
    <property type="protein sequence ID" value="AXR78927.1"/>
    <property type="molecule type" value="Genomic_DNA"/>
</dbReference>
<dbReference type="InterPro" id="IPR003593">
    <property type="entry name" value="AAA+_ATPase"/>
</dbReference>
<dbReference type="KEGG" id="nan:AArc1_2614"/>
<evidence type="ECO:0000256" key="1">
    <source>
        <dbReference type="ARBA" id="ARBA00005417"/>
    </source>
</evidence>
<evidence type="ECO:0000313" key="9">
    <source>
        <dbReference type="Proteomes" id="UP000258707"/>
    </source>
</evidence>
<dbReference type="CDD" id="cd03257">
    <property type="entry name" value="ABC_NikE_OppD_transporters"/>
    <property type="match status" value="1"/>
</dbReference>
<keyword evidence="8" id="KW-1185">Reference proteome</keyword>
<dbReference type="PROSITE" id="PS00211">
    <property type="entry name" value="ABC_TRANSPORTER_1"/>
    <property type="match status" value="1"/>
</dbReference>
<evidence type="ECO:0000256" key="2">
    <source>
        <dbReference type="ARBA" id="ARBA00022448"/>
    </source>
</evidence>
<dbReference type="InterPro" id="IPR013563">
    <property type="entry name" value="Oligopep_ABC_C"/>
</dbReference>
<evidence type="ECO:0000313" key="8">
    <source>
        <dbReference type="Proteomes" id="UP000258613"/>
    </source>
</evidence>
<dbReference type="GO" id="GO:0055085">
    <property type="term" value="P:transmembrane transport"/>
    <property type="evidence" value="ECO:0007669"/>
    <property type="project" value="UniProtKB-ARBA"/>
</dbReference>
<proteinExistence type="inferred from homology"/>
<reference evidence="7" key="3">
    <citation type="journal article" date="2019" name="Int. J. Syst. Evol. Microbiol.">
        <title>Natronolimnobius sulfurireducens sp. nov. and Halalkaliarchaeum desulfuricum gen. nov., sp. nov., the first sulfur-respiring alkaliphilic haloarchaea from hypersaline alkaline lakes.</title>
        <authorList>
            <person name="Sorokin D.Y."/>
            <person name="Yakimov M."/>
            <person name="Messina E."/>
            <person name="Merkel A.Y."/>
            <person name="Bale N.J."/>
            <person name="Sinninghe Damste J.S."/>
        </authorList>
    </citation>
    <scope>NUCLEOTIDE SEQUENCE</scope>
    <source>
        <strain evidence="7">AArc-Mg</strain>
        <strain evidence="6">AArc1</strain>
    </source>
</reference>
<dbReference type="FunFam" id="3.40.50.300:FF:000016">
    <property type="entry name" value="Oligopeptide ABC transporter ATP-binding component"/>
    <property type="match status" value="1"/>
</dbReference>
<dbReference type="RefSeq" id="WP_117364941.1">
    <property type="nucleotide sequence ID" value="NZ_CP024047.1"/>
</dbReference>
<dbReference type="Proteomes" id="UP000258707">
    <property type="component" value="Chromosome"/>
</dbReference>
<name>A0A346PND2_9EURY</name>
<dbReference type="InterPro" id="IPR027417">
    <property type="entry name" value="P-loop_NTPase"/>
</dbReference>
<keyword evidence="3" id="KW-0547">Nucleotide-binding</keyword>
<evidence type="ECO:0000259" key="5">
    <source>
        <dbReference type="PROSITE" id="PS50893"/>
    </source>
</evidence>
<keyword evidence="2" id="KW-0813">Transport</keyword>
<evidence type="ECO:0000256" key="3">
    <source>
        <dbReference type="ARBA" id="ARBA00022741"/>
    </source>
</evidence>
<accession>A0A346PND2</accession>
<dbReference type="InterPro" id="IPR017871">
    <property type="entry name" value="ABC_transporter-like_CS"/>
</dbReference>
<dbReference type="NCBIfam" id="TIGR01727">
    <property type="entry name" value="oligo_HPY"/>
    <property type="match status" value="1"/>
</dbReference>
<evidence type="ECO:0000313" key="6">
    <source>
        <dbReference type="EMBL" id="AXR78927.1"/>
    </source>
</evidence>
<evidence type="ECO:0000313" key="7">
    <source>
        <dbReference type="EMBL" id="AXR81027.1"/>
    </source>
</evidence>
<dbReference type="EMBL" id="CP027033">
    <property type="protein sequence ID" value="AXR81027.1"/>
    <property type="molecule type" value="Genomic_DNA"/>
</dbReference>
<dbReference type="InterPro" id="IPR003439">
    <property type="entry name" value="ABC_transporter-like_ATP-bd"/>
</dbReference>
<reference evidence="9" key="1">
    <citation type="submission" date="2017-10" db="EMBL/GenBank/DDBJ databases">
        <title>Phenotypic and genomic properties of facultatively anaerobic sulfur-reducing natronoarchaea from hypersaline soda lakes.</title>
        <authorList>
            <person name="Sorokin D.Y."/>
            <person name="Kublanov I.V."/>
            <person name="Roman P."/>
            <person name="Sinninghe Damste J.S."/>
            <person name="Golyshin P.N."/>
            <person name="Rojo D."/>
            <person name="Ciordia S."/>
            <person name="Mena Md.C."/>
            <person name="Ferrer M."/>
            <person name="Messina E."/>
            <person name="Smedile F."/>
            <person name="La Spada G."/>
            <person name="La Cono V."/>
            <person name="Yakimov M.M."/>
        </authorList>
    </citation>
    <scope>NUCLEOTIDE SEQUENCE [LARGE SCALE GENOMIC DNA]</scope>
    <source>
        <strain evidence="9">AArc1</strain>
    </source>
</reference>
<dbReference type="PROSITE" id="PS50893">
    <property type="entry name" value="ABC_TRANSPORTER_2"/>
    <property type="match status" value="1"/>
</dbReference>
<accession>A0A346PHD2</accession>
<organism evidence="7 8">
    <name type="scientific">Natrarchaeobaculum sulfurireducens</name>
    <dbReference type="NCBI Taxonomy" id="2044521"/>
    <lineage>
        <taxon>Archaea</taxon>
        <taxon>Methanobacteriati</taxon>
        <taxon>Methanobacteriota</taxon>
        <taxon>Stenosarchaea group</taxon>
        <taxon>Halobacteria</taxon>
        <taxon>Halobacteriales</taxon>
        <taxon>Natrialbaceae</taxon>
        <taxon>Natrarchaeobaculum</taxon>
    </lineage>
</organism>
<dbReference type="AlphaFoldDB" id="A0A346PND2"/>
<dbReference type="SUPFAM" id="SSF52540">
    <property type="entry name" value="P-loop containing nucleoside triphosphate hydrolases"/>
    <property type="match status" value="1"/>
</dbReference>